<dbReference type="Pfam" id="PF01418">
    <property type="entry name" value="HTH_6"/>
    <property type="match status" value="1"/>
</dbReference>
<dbReference type="PANTHER" id="PTHR30514:SF18">
    <property type="entry name" value="RPIR-FAMILY TRANSCRIPTIONAL REGULATOR"/>
    <property type="match status" value="1"/>
</dbReference>
<evidence type="ECO:0000256" key="2">
    <source>
        <dbReference type="ARBA" id="ARBA00023125"/>
    </source>
</evidence>
<evidence type="ECO:0000256" key="1">
    <source>
        <dbReference type="ARBA" id="ARBA00023015"/>
    </source>
</evidence>
<evidence type="ECO:0000313" key="9">
    <source>
        <dbReference type="Proteomes" id="UP001481677"/>
    </source>
</evidence>
<sequence>MGTNIRALLLSQMGTFTPAEQKVAQALLDRYPSLGLGPIAGVAKQAGVSDPTVLRFVVRVGFPNYASFQQALHEEIDEAMNSPLARMDTFHSAPIENASPLPVFQRLSQALNTMILGLDMKAFDGAVSLLSELEARIFCAGGRYTSPLASMFSYTLTYMRPNVRYIEPDLRIASVALADMGANDVLVMFDFRRYQEGSVQFAEAAHRQGVRILLITDEWISPIGKLSEIVLSVKGRPFAMLETQVPALALCEALLISVTNRLPDTIKQRMELIEYLCAEGRPKTSDYSC</sequence>
<dbReference type="Gene3D" id="1.10.10.10">
    <property type="entry name" value="Winged helix-like DNA-binding domain superfamily/Winged helix DNA-binding domain"/>
    <property type="match status" value="1"/>
</dbReference>
<evidence type="ECO:0000313" key="7">
    <source>
        <dbReference type="EMBL" id="TXC86719.1"/>
    </source>
</evidence>
<reference evidence="6 9" key="3">
    <citation type="submission" date="2024-01" db="EMBL/GenBank/DDBJ databases">
        <title>The diversity of rhizobia nodulating Mimosa spp. in eleven states of Brazil covering several biomes is determined by host plant, location, and edaphic factors.</title>
        <authorList>
            <person name="Rouws L."/>
            <person name="Barauna A."/>
            <person name="Beukes C."/>
            <person name="De Faria S.M."/>
            <person name="Gross E."/>
            <person name="Dos Reis Junior F.B."/>
            <person name="Simon M."/>
            <person name="Maluk M."/>
            <person name="Odee D.W."/>
            <person name="Kenicer G."/>
            <person name="Young J.P.W."/>
            <person name="Reis V.M."/>
            <person name="Zilli J."/>
            <person name="James E.K."/>
        </authorList>
    </citation>
    <scope>NUCLEOTIDE SEQUENCE [LARGE SCALE GENOMIC DNA]</scope>
    <source>
        <strain evidence="6 9">JPY530</strain>
    </source>
</reference>
<reference evidence="7" key="2">
    <citation type="submission" date="2019-08" db="EMBL/GenBank/DDBJ databases">
        <authorList>
            <person name="Im W.-T."/>
        </authorList>
    </citation>
    <scope>NUCLEOTIDE SEQUENCE</scope>
    <source>
        <strain evidence="7">NF 2-5-3</strain>
    </source>
</reference>
<keyword evidence="9" id="KW-1185">Reference proteome</keyword>
<feature type="domain" description="HTH rpiR-type" evidence="5">
    <location>
        <begin position="3"/>
        <end position="79"/>
    </location>
</feature>
<dbReference type="GO" id="GO:0006096">
    <property type="term" value="P:glycolytic process"/>
    <property type="evidence" value="ECO:0007669"/>
    <property type="project" value="UniProtKB-KW"/>
</dbReference>
<dbReference type="AlphaFoldDB" id="A0A5C6VPB3"/>
<comment type="caution">
    <text evidence="7">The sequence shown here is derived from an EMBL/GenBank/DDBJ whole genome shotgun (WGS) entry which is preliminary data.</text>
</comment>
<evidence type="ECO:0000256" key="3">
    <source>
        <dbReference type="ARBA" id="ARBA00023152"/>
    </source>
</evidence>
<accession>A0A5C6VPB3</accession>
<evidence type="ECO:0000313" key="6">
    <source>
        <dbReference type="EMBL" id="MEM5344410.1"/>
    </source>
</evidence>
<dbReference type="InterPro" id="IPR035472">
    <property type="entry name" value="RpiR-like_SIS"/>
</dbReference>
<dbReference type="GO" id="GO:0097367">
    <property type="term" value="F:carbohydrate derivative binding"/>
    <property type="evidence" value="ECO:0007669"/>
    <property type="project" value="InterPro"/>
</dbReference>
<dbReference type="PROSITE" id="PS51071">
    <property type="entry name" value="HTH_RPIR"/>
    <property type="match status" value="1"/>
</dbReference>
<dbReference type="GO" id="GO:0003700">
    <property type="term" value="F:DNA-binding transcription factor activity"/>
    <property type="evidence" value="ECO:0007669"/>
    <property type="project" value="InterPro"/>
</dbReference>
<keyword evidence="3" id="KW-0324">Glycolysis</keyword>
<dbReference type="RefSeq" id="WP_028370224.1">
    <property type="nucleotide sequence ID" value="NZ_JAZHFZ010000034.1"/>
</dbReference>
<protein>
    <submittedName>
        <fullName evidence="7">MurR/RpiR family transcriptional regulator</fullName>
    </submittedName>
</protein>
<dbReference type="Proteomes" id="UP001481677">
    <property type="component" value="Unassembled WGS sequence"/>
</dbReference>
<dbReference type="PANTHER" id="PTHR30514">
    <property type="entry name" value="GLUCOKINASE"/>
    <property type="match status" value="1"/>
</dbReference>
<proteinExistence type="predicted"/>
<dbReference type="Gene3D" id="3.40.50.10490">
    <property type="entry name" value="Glucose-6-phosphate isomerase like protein, domain 1"/>
    <property type="match status" value="1"/>
</dbReference>
<dbReference type="InterPro" id="IPR009057">
    <property type="entry name" value="Homeodomain-like_sf"/>
</dbReference>
<dbReference type="Proteomes" id="UP000321776">
    <property type="component" value="Unassembled WGS sequence"/>
</dbReference>
<keyword evidence="1" id="KW-0805">Transcription regulation</keyword>
<dbReference type="Pfam" id="PF01380">
    <property type="entry name" value="SIS"/>
    <property type="match status" value="1"/>
</dbReference>
<dbReference type="InterPro" id="IPR001347">
    <property type="entry name" value="SIS_dom"/>
</dbReference>
<dbReference type="InterPro" id="IPR046348">
    <property type="entry name" value="SIS_dom_sf"/>
</dbReference>
<reference evidence="7 8" key="1">
    <citation type="journal article" date="2018" name="Int. J. Syst. Evol. Microbiol.">
        <title>Paraburkholderia azotifigens sp. nov., a nitrogen-fixing bacterium isolated from paddy soil.</title>
        <authorList>
            <person name="Choi G.M."/>
            <person name="Im W.T."/>
        </authorList>
    </citation>
    <scope>NUCLEOTIDE SEQUENCE [LARGE SCALE GENOMIC DNA]</scope>
    <source>
        <strain evidence="7 8">NF 2-5-3</strain>
    </source>
</reference>
<evidence type="ECO:0000313" key="8">
    <source>
        <dbReference type="Proteomes" id="UP000321776"/>
    </source>
</evidence>
<dbReference type="InterPro" id="IPR036388">
    <property type="entry name" value="WH-like_DNA-bd_sf"/>
</dbReference>
<dbReference type="EMBL" id="JAZHGA010000033">
    <property type="protein sequence ID" value="MEM5344410.1"/>
    <property type="molecule type" value="Genomic_DNA"/>
</dbReference>
<dbReference type="EMBL" id="VOQS01000001">
    <property type="protein sequence ID" value="TXC86719.1"/>
    <property type="molecule type" value="Genomic_DNA"/>
</dbReference>
<keyword evidence="2" id="KW-0238">DNA-binding</keyword>
<dbReference type="InterPro" id="IPR000281">
    <property type="entry name" value="HTH_RpiR"/>
</dbReference>
<keyword evidence="4" id="KW-0804">Transcription</keyword>
<dbReference type="CDD" id="cd05013">
    <property type="entry name" value="SIS_RpiR"/>
    <property type="match status" value="1"/>
</dbReference>
<evidence type="ECO:0000259" key="5">
    <source>
        <dbReference type="PROSITE" id="PS51071"/>
    </source>
</evidence>
<evidence type="ECO:0000256" key="4">
    <source>
        <dbReference type="ARBA" id="ARBA00023163"/>
    </source>
</evidence>
<gene>
    <name evidence="7" type="ORF">FRZ40_03485</name>
    <name evidence="6" type="ORF">V4C56_32895</name>
</gene>
<name>A0A5C6VPB3_9BURK</name>
<dbReference type="SUPFAM" id="SSF46689">
    <property type="entry name" value="Homeodomain-like"/>
    <property type="match status" value="1"/>
</dbReference>
<dbReference type="SUPFAM" id="SSF53697">
    <property type="entry name" value="SIS domain"/>
    <property type="match status" value="1"/>
</dbReference>
<organism evidence="7 8">
    <name type="scientific">Paraburkholderia azotifigens</name>
    <dbReference type="NCBI Taxonomy" id="2057004"/>
    <lineage>
        <taxon>Bacteria</taxon>
        <taxon>Pseudomonadati</taxon>
        <taxon>Pseudomonadota</taxon>
        <taxon>Betaproteobacteria</taxon>
        <taxon>Burkholderiales</taxon>
        <taxon>Burkholderiaceae</taxon>
        <taxon>Paraburkholderia</taxon>
    </lineage>
</organism>
<dbReference type="GO" id="GO:0003677">
    <property type="term" value="F:DNA binding"/>
    <property type="evidence" value="ECO:0007669"/>
    <property type="project" value="UniProtKB-KW"/>
</dbReference>
<dbReference type="InterPro" id="IPR047640">
    <property type="entry name" value="RpiR-like"/>
</dbReference>